<sequence>MGEAASCMEWRPDKDGNLIACGEDGGICLLEVNADAGQAAQIRKVQDLAINRHPSQLGVRTQALDWNPKNGDHIAVVTSTRESPWILDVAKGKTVQEAKNMNEWQSHDLCWLSGDQAVFGGGEFTLATACSDESVRVYDARISLHNPSVCVSVRNIESGHKSSGLDVSCCEALVGGGVLGGTVDGSLYLWDLRQPTKVLTCYQYNSGICSLASNKDSTTFAVSSFDGSACVGHVDSAADISETLRVEELEIPLEMHAEVISTLDMGSAAESSIALLTGSWDGLVHFSSLAPFHRRARL</sequence>
<accession>A0A7S0T952</accession>
<evidence type="ECO:0008006" key="2">
    <source>
        <dbReference type="Google" id="ProtNLM"/>
    </source>
</evidence>
<dbReference type="InterPro" id="IPR015943">
    <property type="entry name" value="WD40/YVTN_repeat-like_dom_sf"/>
</dbReference>
<protein>
    <recommendedName>
        <fullName evidence="2">Anaphase-promoting complex subunit 4 WD40 domain-containing protein</fullName>
    </recommendedName>
</protein>
<dbReference type="EMBL" id="HBFE01004851">
    <property type="protein sequence ID" value="CAD8727031.1"/>
    <property type="molecule type" value="Transcribed_RNA"/>
</dbReference>
<dbReference type="InterPro" id="IPR001680">
    <property type="entry name" value="WD40_rpt"/>
</dbReference>
<evidence type="ECO:0000313" key="1">
    <source>
        <dbReference type="EMBL" id="CAD8727031.1"/>
    </source>
</evidence>
<reference evidence="1" key="1">
    <citation type="submission" date="2021-01" db="EMBL/GenBank/DDBJ databases">
        <authorList>
            <person name="Corre E."/>
            <person name="Pelletier E."/>
            <person name="Niang G."/>
            <person name="Scheremetjew M."/>
            <person name="Finn R."/>
            <person name="Kale V."/>
            <person name="Holt S."/>
            <person name="Cochrane G."/>
            <person name="Meng A."/>
            <person name="Brown T."/>
            <person name="Cohen L."/>
        </authorList>
    </citation>
    <scope>NUCLEOTIDE SEQUENCE</scope>
    <source>
        <strain evidence="1">CCMP3276</strain>
    </source>
</reference>
<dbReference type="Pfam" id="PF00400">
    <property type="entry name" value="WD40"/>
    <property type="match status" value="1"/>
</dbReference>
<dbReference type="SUPFAM" id="SSF50978">
    <property type="entry name" value="WD40 repeat-like"/>
    <property type="match status" value="1"/>
</dbReference>
<dbReference type="AlphaFoldDB" id="A0A7S0T952"/>
<organism evidence="1">
    <name type="scientific">Erythrolobus madagascarensis</name>
    <dbReference type="NCBI Taxonomy" id="708628"/>
    <lineage>
        <taxon>Eukaryota</taxon>
        <taxon>Rhodophyta</taxon>
        <taxon>Bangiophyceae</taxon>
        <taxon>Porphyridiales</taxon>
        <taxon>Porphyridiaceae</taxon>
        <taxon>Erythrolobus</taxon>
    </lineage>
</organism>
<name>A0A7S0T952_9RHOD</name>
<dbReference type="SMART" id="SM00320">
    <property type="entry name" value="WD40"/>
    <property type="match status" value="3"/>
</dbReference>
<proteinExistence type="predicted"/>
<dbReference type="Gene3D" id="2.130.10.10">
    <property type="entry name" value="YVTN repeat-like/Quinoprotein amine dehydrogenase"/>
    <property type="match status" value="2"/>
</dbReference>
<gene>
    <name evidence="1" type="ORF">EMAD1354_LOCUS3112</name>
</gene>
<dbReference type="InterPro" id="IPR053299">
    <property type="entry name" value="ASTRA_WD_repeat"/>
</dbReference>
<dbReference type="PANTHER" id="PTHR44156">
    <property type="entry name" value="SUPERNUMERARY LIMBS, ISOFORM B-RELATED"/>
    <property type="match status" value="1"/>
</dbReference>
<dbReference type="InterPro" id="IPR036322">
    <property type="entry name" value="WD40_repeat_dom_sf"/>
</dbReference>